<dbReference type="Proteomes" id="UP001194746">
    <property type="component" value="Unassembled WGS sequence"/>
</dbReference>
<dbReference type="EMBL" id="VCAU01000099">
    <property type="protein sequence ID" value="KAF9885268.1"/>
    <property type="molecule type" value="Genomic_DNA"/>
</dbReference>
<evidence type="ECO:0000259" key="3">
    <source>
        <dbReference type="Pfam" id="PF26640"/>
    </source>
</evidence>
<protein>
    <recommendedName>
        <fullName evidence="6">Heterokaryon incompatibility domain-containing protein</fullName>
    </recommendedName>
</protein>
<comment type="caution">
    <text evidence="4">The sequence shown here is derived from an EMBL/GenBank/DDBJ whole genome shotgun (WGS) entry which is preliminary data.</text>
</comment>
<reference evidence="4" key="1">
    <citation type="journal article" date="2019" name="Beilstein J. Org. Chem.">
        <title>Nanangenines: drimane sesquiterpenoids as the dominant metabolite cohort of a novel Australian fungus, Aspergillus nanangensis.</title>
        <authorList>
            <person name="Lacey H.J."/>
            <person name="Gilchrist C.L.M."/>
            <person name="Crombie A."/>
            <person name="Kalaitzis J.A."/>
            <person name="Vuong D."/>
            <person name="Rutledge P.J."/>
            <person name="Turner P."/>
            <person name="Pitt J.I."/>
            <person name="Lacey E."/>
            <person name="Chooi Y.H."/>
            <person name="Piggott A.M."/>
        </authorList>
    </citation>
    <scope>NUCLEOTIDE SEQUENCE</scope>
    <source>
        <strain evidence="4">MST-FP2251</strain>
    </source>
</reference>
<dbReference type="InterPro" id="IPR058525">
    <property type="entry name" value="DUF8212"/>
</dbReference>
<evidence type="ECO:0008006" key="6">
    <source>
        <dbReference type="Google" id="ProtNLM"/>
    </source>
</evidence>
<dbReference type="InterPro" id="IPR010730">
    <property type="entry name" value="HET"/>
</dbReference>
<evidence type="ECO:0000313" key="4">
    <source>
        <dbReference type="EMBL" id="KAF9885268.1"/>
    </source>
</evidence>
<feature type="region of interest" description="Disordered" evidence="1">
    <location>
        <begin position="35"/>
        <end position="78"/>
    </location>
</feature>
<dbReference type="AlphaFoldDB" id="A0AAD4GRC1"/>
<gene>
    <name evidence="4" type="ORF">FE257_013066</name>
</gene>
<reference evidence="4" key="2">
    <citation type="submission" date="2020-02" db="EMBL/GenBank/DDBJ databases">
        <authorList>
            <person name="Gilchrist C.L.M."/>
            <person name="Chooi Y.-H."/>
        </authorList>
    </citation>
    <scope>NUCLEOTIDE SEQUENCE</scope>
    <source>
        <strain evidence="4">MST-FP2251</strain>
    </source>
</reference>
<feature type="domain" description="DUF8212" evidence="3">
    <location>
        <begin position="276"/>
        <end position="299"/>
    </location>
</feature>
<dbReference type="PANTHER" id="PTHR10622">
    <property type="entry name" value="HET DOMAIN-CONTAINING PROTEIN"/>
    <property type="match status" value="1"/>
</dbReference>
<feature type="domain" description="Heterokaryon incompatibility" evidence="2">
    <location>
        <begin position="22"/>
        <end position="143"/>
    </location>
</feature>
<dbReference type="Pfam" id="PF06985">
    <property type="entry name" value="HET"/>
    <property type="match status" value="1"/>
</dbReference>
<name>A0AAD4GRC1_ASPNN</name>
<proteinExistence type="predicted"/>
<keyword evidence="5" id="KW-1185">Reference proteome</keyword>
<evidence type="ECO:0000313" key="5">
    <source>
        <dbReference type="Proteomes" id="UP001194746"/>
    </source>
</evidence>
<sequence length="642" mass="73258">MHLLNAKTRRLEEFFESEAPPYAILSHTWGKDEVSFQDIQDPSPPGFRTSDRGRPFDQTTKKPSDGRPTTDYSDEIPTSDKHTKKLGYDKIIKTCQQALEDGFAYVWIDTCCIDKSSSAELSEAINSMFRWYKQAEVCYAFLVDVLPSSSSISESRWFTRGWTLQELLAPRKLIFFASDWSCIATREELSEEISTITGIERWFLDDYGTHDSRSSRYRYDSRYNPDIQSRSMDCASIATKMSWASSRRTTRLEDMAYCLLGIFGVSMPLLYGEGERAFLRLQEEIMKHSDDQSIFAWNQDIGPGRLVSMTGYHGILTPSPAAFSGCASITARMDGKSSHFNFTNKGVQIQLPISEGTTGYALLQCHHTSGPTTLLAIPVRRLEDDLYERVEGNLISVDRRTLQWWPTKNVYLSSHRQPDQRQISLSNYGIYSENLPNYGMYAEGIPDFVSIQRLQWKIARDGSSTMYSWMDSSGLEHRNAVSIDHTSENGKTNVKLHCMLTRPNFSDQSLSSGVNVYLLEIPHEYPFPTRRAEDYQLTVEPARNDMPVEDYILYSKLRLQKIGGEPFIVIDISFTCLIRGPLWYLDYRWLSGPAEVSSSRNPIFAMIASLAVKIVCYDNSAEYQEVAKDKSLPRFDTSEDLL</sequence>
<dbReference type="Pfam" id="PF26640">
    <property type="entry name" value="DUF8212"/>
    <property type="match status" value="1"/>
</dbReference>
<organism evidence="4 5">
    <name type="scientific">Aspergillus nanangensis</name>
    <dbReference type="NCBI Taxonomy" id="2582783"/>
    <lineage>
        <taxon>Eukaryota</taxon>
        <taxon>Fungi</taxon>
        <taxon>Dikarya</taxon>
        <taxon>Ascomycota</taxon>
        <taxon>Pezizomycotina</taxon>
        <taxon>Eurotiomycetes</taxon>
        <taxon>Eurotiomycetidae</taxon>
        <taxon>Eurotiales</taxon>
        <taxon>Aspergillaceae</taxon>
        <taxon>Aspergillus</taxon>
        <taxon>Aspergillus subgen. Circumdati</taxon>
    </lineage>
</organism>
<evidence type="ECO:0000259" key="2">
    <source>
        <dbReference type="Pfam" id="PF06985"/>
    </source>
</evidence>
<dbReference type="PANTHER" id="PTHR10622:SF10">
    <property type="entry name" value="HET DOMAIN-CONTAINING PROTEIN"/>
    <property type="match status" value="1"/>
</dbReference>
<accession>A0AAD4GRC1</accession>
<evidence type="ECO:0000256" key="1">
    <source>
        <dbReference type="SAM" id="MobiDB-lite"/>
    </source>
</evidence>
<feature type="compositionally biased region" description="Basic and acidic residues" evidence="1">
    <location>
        <begin position="49"/>
        <end position="65"/>
    </location>
</feature>